<keyword evidence="3 7" id="KW-0489">Methyltransferase</keyword>
<dbReference type="GO" id="GO:0032259">
    <property type="term" value="P:methylation"/>
    <property type="evidence" value="ECO:0007669"/>
    <property type="project" value="UniProtKB-KW"/>
</dbReference>
<dbReference type="SUPFAM" id="SSF53790">
    <property type="entry name" value="Tetrapyrrole methylase"/>
    <property type="match status" value="1"/>
</dbReference>
<keyword evidence="2" id="KW-0169">Cobalamin biosynthesis</keyword>
<dbReference type="EMBL" id="UOEA01000034">
    <property type="protein sequence ID" value="VAV83025.1"/>
    <property type="molecule type" value="Genomic_DNA"/>
</dbReference>
<keyword evidence="5" id="KW-0949">S-adenosyl-L-methionine</keyword>
<dbReference type="NCBIfam" id="TIGR01466">
    <property type="entry name" value="cobJ_cbiH"/>
    <property type="match status" value="1"/>
</dbReference>
<dbReference type="EC" id="2.1.1.272" evidence="7"/>
<dbReference type="PANTHER" id="PTHR47036:SF1">
    <property type="entry name" value="COBALT-FACTOR III C(17)-METHYLTRANSFERASE-RELATED"/>
    <property type="match status" value="1"/>
</dbReference>
<dbReference type="InterPro" id="IPR000878">
    <property type="entry name" value="4pyrrol_Mease"/>
</dbReference>
<evidence type="ECO:0000259" key="6">
    <source>
        <dbReference type="Pfam" id="PF00590"/>
    </source>
</evidence>
<dbReference type="Gene3D" id="3.30.950.10">
    <property type="entry name" value="Methyltransferase, Cobalt-precorrin-4 Transmethylase, Domain 2"/>
    <property type="match status" value="1"/>
</dbReference>
<protein>
    <submittedName>
        <fullName evidence="7">Cobalt-precorrin-3 C(17)-methyltransferase</fullName>
        <ecNumber evidence="7">2.1.1.272</ecNumber>
    </submittedName>
</protein>
<evidence type="ECO:0000256" key="5">
    <source>
        <dbReference type="ARBA" id="ARBA00022691"/>
    </source>
</evidence>
<dbReference type="CDD" id="cd11646">
    <property type="entry name" value="Precorrin_3B_C17_MT"/>
    <property type="match status" value="1"/>
</dbReference>
<dbReference type="GO" id="GO:0009236">
    <property type="term" value="P:cobalamin biosynthetic process"/>
    <property type="evidence" value="ECO:0007669"/>
    <property type="project" value="UniProtKB-UniPathway"/>
</dbReference>
<evidence type="ECO:0000256" key="1">
    <source>
        <dbReference type="ARBA" id="ARBA00004953"/>
    </source>
</evidence>
<dbReference type="InterPro" id="IPR051810">
    <property type="entry name" value="Precorrin_MeTrfase"/>
</dbReference>
<name>A0A3B0RI12_9ZZZZ</name>
<dbReference type="PANTHER" id="PTHR47036">
    <property type="entry name" value="COBALT-FACTOR III C(17)-METHYLTRANSFERASE-RELATED"/>
    <property type="match status" value="1"/>
</dbReference>
<reference evidence="7" key="1">
    <citation type="submission" date="2018-06" db="EMBL/GenBank/DDBJ databases">
        <authorList>
            <person name="Zhirakovskaya E."/>
        </authorList>
    </citation>
    <scope>NUCLEOTIDE SEQUENCE</scope>
</reference>
<proteinExistence type="predicted"/>
<dbReference type="InterPro" id="IPR035996">
    <property type="entry name" value="4pyrrol_Methylase_sf"/>
</dbReference>
<feature type="domain" description="Tetrapyrrole methylase" evidence="6">
    <location>
        <begin position="12"/>
        <end position="157"/>
    </location>
</feature>
<evidence type="ECO:0000313" key="7">
    <source>
        <dbReference type="EMBL" id="VAV83025.1"/>
    </source>
</evidence>
<dbReference type="GO" id="GO:0008168">
    <property type="term" value="F:methyltransferase activity"/>
    <property type="evidence" value="ECO:0007669"/>
    <property type="project" value="UniProtKB-KW"/>
</dbReference>
<dbReference type="UniPathway" id="UPA00148"/>
<keyword evidence="4 7" id="KW-0808">Transferase</keyword>
<evidence type="ECO:0000256" key="3">
    <source>
        <dbReference type="ARBA" id="ARBA00022603"/>
    </source>
</evidence>
<dbReference type="AlphaFoldDB" id="A0A3B0RI12"/>
<dbReference type="Pfam" id="PF00590">
    <property type="entry name" value="TP_methylase"/>
    <property type="match status" value="1"/>
</dbReference>
<dbReference type="InterPro" id="IPR014776">
    <property type="entry name" value="4pyrrole_Mease_sub2"/>
</dbReference>
<dbReference type="Gene3D" id="3.40.1010.10">
    <property type="entry name" value="Cobalt-precorrin-4 Transmethylase, Domain 1"/>
    <property type="match status" value="1"/>
</dbReference>
<organism evidence="7">
    <name type="scientific">hydrothermal vent metagenome</name>
    <dbReference type="NCBI Taxonomy" id="652676"/>
    <lineage>
        <taxon>unclassified sequences</taxon>
        <taxon>metagenomes</taxon>
        <taxon>ecological metagenomes</taxon>
    </lineage>
</organism>
<sequence>MTEEVDRCKKALEIAAKGETVSIVSSGDAGVYGMAGLVMELAATSPEFSKVAIEVVPGITAVSAAASIVGAPLTHDFAVISLSDLMTPWEVIAKRLRCAAEGDFVIALYNPKSKKRKEHIIKAREIIEQHRSGTTPVAVVTSAYRDGQTVAISNLRDFTGAEIGMLSVVIIGNSQSILKDNKIVTPRGYSSKYADSF</sequence>
<dbReference type="InterPro" id="IPR006363">
    <property type="entry name" value="Cbl_synth_CobJ/CibH_dom"/>
</dbReference>
<accession>A0A3B0RI12</accession>
<gene>
    <name evidence="7" type="ORF">MNBD_DELTA01-680</name>
</gene>
<evidence type="ECO:0000256" key="2">
    <source>
        <dbReference type="ARBA" id="ARBA00022573"/>
    </source>
</evidence>
<evidence type="ECO:0000256" key="4">
    <source>
        <dbReference type="ARBA" id="ARBA00022679"/>
    </source>
</evidence>
<dbReference type="InterPro" id="IPR014777">
    <property type="entry name" value="4pyrrole_Mease_sub1"/>
</dbReference>
<comment type="pathway">
    <text evidence="1">Cofactor biosynthesis; adenosylcobalamin biosynthesis.</text>
</comment>